<dbReference type="AlphaFoldDB" id="A0A819SIL0"/>
<dbReference type="InterPro" id="IPR011042">
    <property type="entry name" value="6-blade_b-propeller_TolB-like"/>
</dbReference>
<proteinExistence type="predicted"/>
<dbReference type="Gene3D" id="2.120.10.30">
    <property type="entry name" value="TolB, C-terminal domain"/>
    <property type="match status" value="1"/>
</dbReference>
<protein>
    <submittedName>
        <fullName evidence="1">Uncharacterized protein</fullName>
    </submittedName>
</protein>
<dbReference type="Proteomes" id="UP000663844">
    <property type="component" value="Unassembled WGS sequence"/>
</dbReference>
<sequence length="200" mass="23271">IDTDNIRGCVYVCDYRNSSIIKFDDKLEFITQWRIYNHSDKYDEARPKLISVHGQRLYMIVEHSCKPYYNQGIAYTFSLHICDVNTGNIIKIIDADLLSTQRLRWPCSVHAINNEKCYILDTMTSGKYFNGQWQKHWSRVLEIRPNDPNVVTELFQLDSEAATMALTKQTMIIAANGEILFVDLAFVQQSHNGYEQNIHN</sequence>
<name>A0A819SIL0_9BILA</name>
<feature type="non-terminal residue" evidence="1">
    <location>
        <position position="200"/>
    </location>
</feature>
<comment type="caution">
    <text evidence="1">The sequence shown here is derived from an EMBL/GenBank/DDBJ whole genome shotgun (WGS) entry which is preliminary data.</text>
</comment>
<dbReference type="EMBL" id="CAJOAZ010004390">
    <property type="protein sequence ID" value="CAF4056972.1"/>
    <property type="molecule type" value="Genomic_DNA"/>
</dbReference>
<evidence type="ECO:0000313" key="1">
    <source>
        <dbReference type="EMBL" id="CAF4056972.1"/>
    </source>
</evidence>
<accession>A0A819SIL0</accession>
<reference evidence="1" key="1">
    <citation type="submission" date="2021-02" db="EMBL/GenBank/DDBJ databases">
        <authorList>
            <person name="Nowell W R."/>
        </authorList>
    </citation>
    <scope>NUCLEOTIDE SEQUENCE</scope>
</reference>
<gene>
    <name evidence="1" type="ORF">OXD698_LOCUS32887</name>
</gene>
<organism evidence="1 2">
    <name type="scientific">Adineta steineri</name>
    <dbReference type="NCBI Taxonomy" id="433720"/>
    <lineage>
        <taxon>Eukaryota</taxon>
        <taxon>Metazoa</taxon>
        <taxon>Spiralia</taxon>
        <taxon>Gnathifera</taxon>
        <taxon>Rotifera</taxon>
        <taxon>Eurotatoria</taxon>
        <taxon>Bdelloidea</taxon>
        <taxon>Adinetida</taxon>
        <taxon>Adinetidae</taxon>
        <taxon>Adineta</taxon>
    </lineage>
</organism>
<dbReference type="SUPFAM" id="SSF63829">
    <property type="entry name" value="Calcium-dependent phosphotriesterase"/>
    <property type="match status" value="1"/>
</dbReference>
<evidence type="ECO:0000313" key="2">
    <source>
        <dbReference type="Proteomes" id="UP000663844"/>
    </source>
</evidence>